<feature type="transmembrane region" description="Helical" evidence="2">
    <location>
        <begin position="60"/>
        <end position="76"/>
    </location>
</feature>
<keyword evidence="2" id="KW-0812">Transmembrane</keyword>
<feature type="transmembrane region" description="Helical" evidence="2">
    <location>
        <begin position="269"/>
        <end position="288"/>
    </location>
</feature>
<protein>
    <submittedName>
        <fullName evidence="3">Type II secretion system protein F</fullName>
    </submittedName>
</protein>
<dbReference type="PANTHER" id="PTHR35007">
    <property type="entry name" value="INTEGRAL MEMBRANE PROTEIN-RELATED"/>
    <property type="match status" value="1"/>
</dbReference>
<dbReference type="EMBL" id="VUMD01000008">
    <property type="protein sequence ID" value="MSS37000.1"/>
    <property type="molecule type" value="Genomic_DNA"/>
</dbReference>
<keyword evidence="4" id="KW-1185">Reference proteome</keyword>
<keyword evidence="2" id="KW-0472">Membrane</keyword>
<feature type="region of interest" description="Disordered" evidence="1">
    <location>
        <begin position="1"/>
        <end position="28"/>
    </location>
</feature>
<evidence type="ECO:0000256" key="2">
    <source>
        <dbReference type="SAM" id="Phobius"/>
    </source>
</evidence>
<name>A0A7X2TCY4_9CLOT</name>
<feature type="transmembrane region" description="Helical" evidence="2">
    <location>
        <begin position="82"/>
        <end position="98"/>
    </location>
</feature>
<feature type="transmembrane region" description="Helical" evidence="2">
    <location>
        <begin position="237"/>
        <end position="257"/>
    </location>
</feature>
<proteinExistence type="predicted"/>
<accession>A0A7X2TCY4</accession>
<evidence type="ECO:0000256" key="1">
    <source>
        <dbReference type="SAM" id="MobiDB-lite"/>
    </source>
</evidence>
<gene>
    <name evidence="3" type="ORF">FYJ39_10505</name>
</gene>
<sequence length="292" mass="32747">MRGKKESSNKQESLKTGKSWRQQGVARKKGGIRKALGWKNPSEALEIKDYRDYRLSIKEWGLYGALGLGACGLAAYTFYRSVAIFIVLAPLGALYPLYKREALKKERFRQLGLQFKEGILVLASFLSAGYSLENGLTMSVQELELLYGSQCMIVREFRLLCTGVRMNRPVEQLLMELGARSGLEDVDNFAQVFSAARRSGGELVEIINYTVGIIRDKVQVQEEIHTMTSSKVFEQKLMNGIPFVIVLYIDVSSPGFFHVMYSTWMGRAVMSLCLVLYAGAIVLAGRILDIEV</sequence>
<evidence type="ECO:0000313" key="4">
    <source>
        <dbReference type="Proteomes" id="UP000429958"/>
    </source>
</evidence>
<comment type="caution">
    <text evidence="3">The sequence shown here is derived from an EMBL/GenBank/DDBJ whole genome shotgun (WGS) entry which is preliminary data.</text>
</comment>
<dbReference type="AlphaFoldDB" id="A0A7X2TCY4"/>
<dbReference type="PANTHER" id="PTHR35007:SF1">
    <property type="entry name" value="PILUS ASSEMBLY PROTEIN"/>
    <property type="match status" value="1"/>
</dbReference>
<organism evidence="3 4">
    <name type="scientific">Clostridium porci</name>
    <dbReference type="NCBI Taxonomy" id="2605778"/>
    <lineage>
        <taxon>Bacteria</taxon>
        <taxon>Bacillati</taxon>
        <taxon>Bacillota</taxon>
        <taxon>Clostridia</taxon>
        <taxon>Eubacteriales</taxon>
        <taxon>Clostridiaceae</taxon>
        <taxon>Clostridium</taxon>
    </lineage>
</organism>
<dbReference type="Proteomes" id="UP000429958">
    <property type="component" value="Unassembled WGS sequence"/>
</dbReference>
<keyword evidence="2" id="KW-1133">Transmembrane helix</keyword>
<evidence type="ECO:0000313" key="3">
    <source>
        <dbReference type="EMBL" id="MSS37000.1"/>
    </source>
</evidence>
<feature type="compositionally biased region" description="Basic and acidic residues" evidence="1">
    <location>
        <begin position="1"/>
        <end position="15"/>
    </location>
</feature>
<reference evidence="3 4" key="1">
    <citation type="submission" date="2019-08" db="EMBL/GenBank/DDBJ databases">
        <title>In-depth cultivation of the pig gut microbiome towards novel bacterial diversity and tailored functional studies.</title>
        <authorList>
            <person name="Wylensek D."/>
            <person name="Hitch T.C.A."/>
            <person name="Clavel T."/>
        </authorList>
    </citation>
    <scope>NUCLEOTIDE SEQUENCE [LARGE SCALE GENOMIC DNA]</scope>
    <source>
        <strain evidence="3 4">WCA-389-WT-23D1</strain>
    </source>
</reference>